<evidence type="ECO:0000313" key="2">
    <source>
        <dbReference type="Proteomes" id="UP000192042"/>
    </source>
</evidence>
<organism evidence="1 2">
    <name type="scientific">Nitrospira japonica</name>
    <dbReference type="NCBI Taxonomy" id="1325564"/>
    <lineage>
        <taxon>Bacteria</taxon>
        <taxon>Pseudomonadati</taxon>
        <taxon>Nitrospirota</taxon>
        <taxon>Nitrospiria</taxon>
        <taxon>Nitrospirales</taxon>
        <taxon>Nitrospiraceae</taxon>
        <taxon>Nitrospira</taxon>
    </lineage>
</organism>
<proteinExistence type="predicted"/>
<protein>
    <submittedName>
        <fullName evidence="1">Uncharacterized protein</fullName>
    </submittedName>
</protein>
<dbReference type="KEGG" id="nja:NSJP_1893"/>
<reference evidence="1 2" key="1">
    <citation type="submission" date="2017-03" db="EMBL/GenBank/DDBJ databases">
        <authorList>
            <person name="Afonso C.L."/>
            <person name="Miller P.J."/>
            <person name="Scott M.A."/>
            <person name="Spackman E."/>
            <person name="Goraichik I."/>
            <person name="Dimitrov K.M."/>
            <person name="Suarez D.L."/>
            <person name="Swayne D.E."/>
        </authorList>
    </citation>
    <scope>NUCLEOTIDE SEQUENCE [LARGE SCALE GENOMIC DNA]</scope>
    <source>
        <strain evidence="1">Genome sequencing of Nitrospira japonica strain NJ11</strain>
    </source>
</reference>
<dbReference type="Proteomes" id="UP000192042">
    <property type="component" value="Chromosome I"/>
</dbReference>
<keyword evidence="2" id="KW-1185">Reference proteome</keyword>
<evidence type="ECO:0000313" key="1">
    <source>
        <dbReference type="EMBL" id="SLM48065.1"/>
    </source>
</evidence>
<accession>A0A1W1I503</accession>
<gene>
    <name evidence="1" type="ORF">NSJP_1893</name>
</gene>
<dbReference type="AlphaFoldDB" id="A0A1W1I503"/>
<dbReference type="EMBL" id="LT828648">
    <property type="protein sequence ID" value="SLM48065.1"/>
    <property type="molecule type" value="Genomic_DNA"/>
</dbReference>
<sequence length="58" mass="6790">MRIVDQEILDPAVSTGDHARNRHQRRLLLVDLGTRNLVFRECLKDGTETFFVEYEAPF</sequence>
<dbReference type="STRING" id="1325564.NSJP_1893"/>
<name>A0A1W1I503_9BACT</name>